<keyword evidence="3 5" id="KW-0732">Signal</keyword>
<dbReference type="PANTHER" id="PTHR30381">
    <property type="entry name" value="FLAGELLAR P-RING PERIPLASMIC PROTEIN FLGI"/>
    <property type="match status" value="1"/>
</dbReference>
<dbReference type="HAMAP" id="MF_00416">
    <property type="entry name" value="FlgI"/>
    <property type="match status" value="1"/>
</dbReference>
<keyword evidence="4 5" id="KW-0975">Bacterial flagellum</keyword>
<dbReference type="GO" id="GO:0071973">
    <property type="term" value="P:bacterial-type flagellum-dependent cell motility"/>
    <property type="evidence" value="ECO:0007669"/>
    <property type="project" value="InterPro"/>
</dbReference>
<proteinExistence type="inferred from homology"/>
<keyword evidence="6" id="KW-0282">Flagellum</keyword>
<dbReference type="GO" id="GO:0005198">
    <property type="term" value="F:structural molecule activity"/>
    <property type="evidence" value="ECO:0007669"/>
    <property type="project" value="InterPro"/>
</dbReference>
<dbReference type="InterPro" id="IPR001782">
    <property type="entry name" value="Flag_FlgI"/>
</dbReference>
<evidence type="ECO:0000256" key="4">
    <source>
        <dbReference type="ARBA" id="ARBA00023143"/>
    </source>
</evidence>
<gene>
    <name evidence="5" type="primary">flgI</name>
</gene>
<feature type="signal peptide" evidence="5">
    <location>
        <begin position="1"/>
        <end position="24"/>
    </location>
</feature>
<dbReference type="Pfam" id="PF02119">
    <property type="entry name" value="FlgI"/>
    <property type="match status" value="1"/>
</dbReference>
<dbReference type="GO" id="GO:0009428">
    <property type="term" value="C:bacterial-type flagellum basal body, distal rod, P ring"/>
    <property type="evidence" value="ECO:0007669"/>
    <property type="project" value="InterPro"/>
</dbReference>
<name>D6PE28_9BACT</name>
<evidence type="ECO:0000256" key="2">
    <source>
        <dbReference type="ARBA" id="ARBA00004117"/>
    </source>
</evidence>
<keyword evidence="6" id="KW-0969">Cilium</keyword>
<evidence type="ECO:0000256" key="1">
    <source>
        <dbReference type="ARBA" id="ARBA00002591"/>
    </source>
</evidence>
<evidence type="ECO:0000256" key="3">
    <source>
        <dbReference type="ARBA" id="ARBA00022729"/>
    </source>
</evidence>
<dbReference type="PANTHER" id="PTHR30381:SF0">
    <property type="entry name" value="FLAGELLAR P-RING PROTEIN"/>
    <property type="match status" value="1"/>
</dbReference>
<reference evidence="6" key="1">
    <citation type="journal article" date="2010" name="ISME J.">
        <title>Metagenome of the Mediterranean deep chlorophyll maximum studied by direct and fosmid library 454 pyrosequencing.</title>
        <authorList>
            <person name="Ghai R."/>
            <person name="Martin-Cuadrado A.B."/>
            <person name="Molto A.G."/>
            <person name="Heredia I.G."/>
            <person name="Cabrera R."/>
            <person name="Martin J."/>
            <person name="Verdu M."/>
            <person name="Deschamps P."/>
            <person name="Moreira D."/>
            <person name="Lopez-Garcia P."/>
            <person name="Mira A."/>
            <person name="Rodriguez-Valera F."/>
        </authorList>
    </citation>
    <scope>NUCLEOTIDE SEQUENCE</scope>
</reference>
<evidence type="ECO:0000313" key="6">
    <source>
        <dbReference type="EMBL" id="ADD93979.1"/>
    </source>
</evidence>
<comment type="subunit">
    <text evidence="5">The basal body constitutes a major portion of the flagellar organelle and consists of four rings (L,P,S, and M) mounted on a central rod.</text>
</comment>
<organism evidence="6">
    <name type="scientific">uncultured marine bacterium MedDCM-OCT-S09-C247</name>
    <dbReference type="NCBI Taxonomy" id="743078"/>
    <lineage>
        <taxon>Bacteria</taxon>
        <taxon>environmental samples</taxon>
    </lineage>
</organism>
<comment type="similarity">
    <text evidence="5">Belongs to the FlgI family.</text>
</comment>
<sequence length="374" mass="38161" precursor="true">MYSCLRFLCFIALIVLSQTNLVSANRIKDLTSLAGIRSNQLVGYGVVVGLAGSGDGNTGITLQSMQSLVSRFGITSDLDGFNGDNAAAVMITADLPPFTKPGQAIDVTVSTVGGATSLKGGTLLMSPLLGADGETYAIAQGNVVVGGLGVEGGDNSSLTVNIPTVGRIPRGASVERLVPTEFLSTDFVILNLHRGDFSTANNIANAIDNLLGVGTAIPLDTNSIRVRAPEDPTQKVAFVSILENIEVERSEPPAKIIVNSRTGTLVISGNVKVTPAAVSHGTLSVKVTEDVNVEGGDAVAVGAGAEANAAAAAVPDTEIEVEEDVAKAFLFDAGVSLSDLVDAINAVGATPSDLVAILEALREAGALNAELIVI</sequence>
<accession>D6PE28</accession>
<comment type="subcellular location">
    <subcellularLocation>
        <location evidence="2 5">Bacterial flagellum basal body</location>
    </subcellularLocation>
</comment>
<evidence type="ECO:0000256" key="5">
    <source>
        <dbReference type="HAMAP-Rule" id="MF_00416"/>
    </source>
</evidence>
<dbReference type="GO" id="GO:0030288">
    <property type="term" value="C:outer membrane-bounded periplasmic space"/>
    <property type="evidence" value="ECO:0007669"/>
    <property type="project" value="InterPro"/>
</dbReference>
<comment type="function">
    <text evidence="1 5">Assembles around the rod to form the L-ring and probably protects the motor/basal body from shearing forces during rotation.</text>
</comment>
<dbReference type="AlphaFoldDB" id="D6PE28"/>
<dbReference type="EMBL" id="GU943007">
    <property type="protein sequence ID" value="ADD93979.1"/>
    <property type="molecule type" value="Genomic_DNA"/>
</dbReference>
<feature type="chain" id="PRO_5009009748" description="Flagellar P-ring protein" evidence="5">
    <location>
        <begin position="25"/>
        <end position="374"/>
    </location>
</feature>
<protein>
    <recommendedName>
        <fullName evidence="5">Flagellar P-ring protein</fullName>
    </recommendedName>
    <alternativeName>
        <fullName evidence="5">Basal body P-ring protein</fullName>
    </alternativeName>
</protein>
<dbReference type="PRINTS" id="PR01010">
    <property type="entry name" value="FLGPRINGFLGI"/>
</dbReference>
<keyword evidence="6" id="KW-0966">Cell projection</keyword>
<dbReference type="NCBIfam" id="NF003676">
    <property type="entry name" value="PRK05303.1"/>
    <property type="match status" value="1"/>
</dbReference>